<evidence type="ECO:0000256" key="3">
    <source>
        <dbReference type="ARBA" id="ARBA00022679"/>
    </source>
</evidence>
<evidence type="ECO:0000313" key="7">
    <source>
        <dbReference type="Proteomes" id="UP000242875"/>
    </source>
</evidence>
<sequence>MTFSGVATTKSGQSVRTTTFANANFDSDKYRAFRPGYQKHLYDIIYDYHASHDGRFDNVLDLATGTGMVAKELARKFKHVYATDQSEKMLQAAEKLPNIQYAQGVAEEIEFEDGSMDMITMGQAFHWVDHKRFFREAKRVVKREGTIAIIGYAFVMIDGYPEATKRIQHLGTVTLKRYWESGRDILDNLYRDITIPFPPPDVEYYFSPHGTDHDHRGVTTTQPLMRETTTLSRLYHYIHTWSSSANWRSQHGKEDIVDPVDACFDAIAKGLAVEGGIGSPPWDEKTIDVTWPVVLMLIRNTLFLVIMPETPYTYLRLKNRRSTVFVTFKNKDTIADLKQSLIAALELHKDSELEPSYGVDDVRIYERTKTGEYALVADTITADKLHLQNDSVLVYTLRNNGEFEEPEITKPEPLDELDEPEDAEMKPEIGKGKGKA</sequence>
<dbReference type="OrthoDB" id="10027013at2759"/>
<name>A0A261XZ24_9FUNG</name>
<reference evidence="6 7" key="1">
    <citation type="journal article" date="2017" name="Mycologia">
        <title>Bifiguratus adelaidae, gen. et sp. nov., a new member of Mucoromycotina in endophytic and soil-dwelling habitats.</title>
        <authorList>
            <person name="Torres-Cruz T.J."/>
            <person name="Billingsley Tobias T.L."/>
            <person name="Almatruk M."/>
            <person name="Hesse C."/>
            <person name="Kuske C.R."/>
            <person name="Desiro A."/>
            <person name="Benucci G.M."/>
            <person name="Bonito G."/>
            <person name="Stajich J.E."/>
            <person name="Dunlap C."/>
            <person name="Arnold A.E."/>
            <person name="Porras-Alfaro A."/>
        </authorList>
    </citation>
    <scope>NUCLEOTIDE SEQUENCE [LARGE SCALE GENOMIC DNA]</scope>
    <source>
        <strain evidence="6 7">AZ0501</strain>
    </source>
</reference>
<dbReference type="PANTHER" id="PTHR44942">
    <property type="entry name" value="METHYLTRANSF_11 DOMAIN-CONTAINING PROTEIN"/>
    <property type="match status" value="1"/>
</dbReference>
<dbReference type="InterPro" id="IPR013216">
    <property type="entry name" value="Methyltransf_11"/>
</dbReference>
<dbReference type="CDD" id="cd02440">
    <property type="entry name" value="AdoMet_MTases"/>
    <property type="match status" value="1"/>
</dbReference>
<comment type="similarity">
    <text evidence="1">Belongs to the methyltransferase superfamily.</text>
</comment>
<evidence type="ECO:0000313" key="6">
    <source>
        <dbReference type="EMBL" id="OZJ03504.1"/>
    </source>
</evidence>
<evidence type="ECO:0000256" key="2">
    <source>
        <dbReference type="ARBA" id="ARBA00022603"/>
    </source>
</evidence>
<dbReference type="GO" id="GO:0032259">
    <property type="term" value="P:methylation"/>
    <property type="evidence" value="ECO:0007669"/>
    <property type="project" value="UniProtKB-KW"/>
</dbReference>
<dbReference type="AlphaFoldDB" id="A0A261XZ24"/>
<feature type="domain" description="Methyltransferase type 11" evidence="5">
    <location>
        <begin position="60"/>
        <end position="149"/>
    </location>
</feature>
<feature type="compositionally biased region" description="Basic and acidic residues" evidence="4">
    <location>
        <begin position="423"/>
        <end position="436"/>
    </location>
</feature>
<evidence type="ECO:0000256" key="4">
    <source>
        <dbReference type="SAM" id="MobiDB-lite"/>
    </source>
</evidence>
<dbReference type="SUPFAM" id="SSF53335">
    <property type="entry name" value="S-adenosyl-L-methionine-dependent methyltransferases"/>
    <property type="match status" value="1"/>
</dbReference>
<gene>
    <name evidence="6" type="ORF">BZG36_05055</name>
</gene>
<comment type="caution">
    <text evidence="6">The sequence shown here is derived from an EMBL/GenBank/DDBJ whole genome shotgun (WGS) entry which is preliminary data.</text>
</comment>
<dbReference type="Pfam" id="PF08241">
    <property type="entry name" value="Methyltransf_11"/>
    <property type="match status" value="1"/>
</dbReference>
<dbReference type="InterPro" id="IPR029063">
    <property type="entry name" value="SAM-dependent_MTases_sf"/>
</dbReference>
<dbReference type="InterPro" id="IPR051052">
    <property type="entry name" value="Diverse_substrate_MTase"/>
</dbReference>
<evidence type="ECO:0000256" key="1">
    <source>
        <dbReference type="ARBA" id="ARBA00008361"/>
    </source>
</evidence>
<keyword evidence="3" id="KW-0808">Transferase</keyword>
<dbReference type="Proteomes" id="UP000242875">
    <property type="component" value="Unassembled WGS sequence"/>
</dbReference>
<dbReference type="EMBL" id="MVBO01000082">
    <property type="protein sequence ID" value="OZJ03504.1"/>
    <property type="molecule type" value="Genomic_DNA"/>
</dbReference>
<evidence type="ECO:0000259" key="5">
    <source>
        <dbReference type="Pfam" id="PF08241"/>
    </source>
</evidence>
<protein>
    <recommendedName>
        <fullName evidence="5">Methyltransferase type 11 domain-containing protein</fullName>
    </recommendedName>
</protein>
<accession>A0A261XZ24</accession>
<dbReference type="Gene3D" id="3.40.50.150">
    <property type="entry name" value="Vaccinia Virus protein VP39"/>
    <property type="match status" value="1"/>
</dbReference>
<dbReference type="GO" id="GO:0008757">
    <property type="term" value="F:S-adenosylmethionine-dependent methyltransferase activity"/>
    <property type="evidence" value="ECO:0007669"/>
    <property type="project" value="InterPro"/>
</dbReference>
<keyword evidence="7" id="KW-1185">Reference proteome</keyword>
<proteinExistence type="inferred from homology"/>
<keyword evidence="2" id="KW-0489">Methyltransferase</keyword>
<dbReference type="PANTHER" id="PTHR44942:SF4">
    <property type="entry name" value="METHYLTRANSFERASE TYPE 11 DOMAIN-CONTAINING PROTEIN"/>
    <property type="match status" value="1"/>
</dbReference>
<organism evidence="6 7">
    <name type="scientific">Bifiguratus adelaidae</name>
    <dbReference type="NCBI Taxonomy" id="1938954"/>
    <lineage>
        <taxon>Eukaryota</taxon>
        <taxon>Fungi</taxon>
        <taxon>Fungi incertae sedis</taxon>
        <taxon>Mucoromycota</taxon>
        <taxon>Mucoromycotina</taxon>
        <taxon>Endogonomycetes</taxon>
        <taxon>Endogonales</taxon>
        <taxon>Endogonales incertae sedis</taxon>
        <taxon>Bifiguratus</taxon>
    </lineage>
</organism>
<feature type="region of interest" description="Disordered" evidence="4">
    <location>
        <begin position="404"/>
        <end position="436"/>
    </location>
</feature>